<sequence>MLWASHDERAGGRTNREIAEELFISENTVKNHLKNILHKLHLENRVQLTSYAYEQGWIQSKE</sequence>
<keyword evidence="1" id="KW-0805">Transcription regulation</keyword>
<feature type="domain" description="HTH luxR-type" evidence="4">
    <location>
        <begin position="1"/>
        <end position="56"/>
    </location>
</feature>
<evidence type="ECO:0000259" key="4">
    <source>
        <dbReference type="PROSITE" id="PS50043"/>
    </source>
</evidence>
<dbReference type="CDD" id="cd06170">
    <property type="entry name" value="LuxR_C_like"/>
    <property type="match status" value="1"/>
</dbReference>
<evidence type="ECO:0000313" key="6">
    <source>
        <dbReference type="Proteomes" id="UP000593802"/>
    </source>
</evidence>
<dbReference type="SUPFAM" id="SSF46894">
    <property type="entry name" value="C-terminal effector domain of the bipartite response regulators"/>
    <property type="match status" value="1"/>
</dbReference>
<proteinExistence type="predicted"/>
<dbReference type="AlphaFoldDB" id="A0A7I8DDM4"/>
<dbReference type="InterPro" id="IPR016032">
    <property type="entry name" value="Sig_transdc_resp-reg_C-effctor"/>
</dbReference>
<protein>
    <recommendedName>
        <fullName evidence="4">HTH luxR-type domain-containing protein</fullName>
    </recommendedName>
</protein>
<evidence type="ECO:0000256" key="3">
    <source>
        <dbReference type="ARBA" id="ARBA00023163"/>
    </source>
</evidence>
<accession>A0A7I8DDM4</accession>
<dbReference type="Proteomes" id="UP000593802">
    <property type="component" value="Chromosome"/>
</dbReference>
<keyword evidence="6" id="KW-1185">Reference proteome</keyword>
<dbReference type="PROSITE" id="PS50043">
    <property type="entry name" value="HTH_LUXR_2"/>
    <property type="match status" value="1"/>
</dbReference>
<dbReference type="EMBL" id="AP023366">
    <property type="protein sequence ID" value="BCJ88195.1"/>
    <property type="molecule type" value="Genomic_DNA"/>
</dbReference>
<evidence type="ECO:0000313" key="5">
    <source>
        <dbReference type="EMBL" id="BCJ88195.1"/>
    </source>
</evidence>
<dbReference type="GO" id="GO:0006355">
    <property type="term" value="P:regulation of DNA-templated transcription"/>
    <property type="evidence" value="ECO:0007669"/>
    <property type="project" value="InterPro"/>
</dbReference>
<dbReference type="PANTHER" id="PTHR44688">
    <property type="entry name" value="DNA-BINDING TRANSCRIPTIONAL ACTIVATOR DEVR_DOSR"/>
    <property type="match status" value="1"/>
</dbReference>
<dbReference type="Gene3D" id="1.10.10.10">
    <property type="entry name" value="Winged helix-like DNA-binding domain superfamily/Winged helix DNA-binding domain"/>
    <property type="match status" value="1"/>
</dbReference>
<keyword evidence="3" id="KW-0804">Transcription</keyword>
<dbReference type="InterPro" id="IPR000792">
    <property type="entry name" value="Tscrpt_reg_LuxR_C"/>
</dbReference>
<dbReference type="PANTHER" id="PTHR44688:SF16">
    <property type="entry name" value="DNA-BINDING TRANSCRIPTIONAL ACTIVATOR DEVR_DOSR"/>
    <property type="match status" value="1"/>
</dbReference>
<dbReference type="PRINTS" id="PR00038">
    <property type="entry name" value="HTHLUXR"/>
</dbReference>
<evidence type="ECO:0000256" key="1">
    <source>
        <dbReference type="ARBA" id="ARBA00023015"/>
    </source>
</evidence>
<dbReference type="PROSITE" id="PS00622">
    <property type="entry name" value="HTH_LUXR_1"/>
    <property type="match status" value="1"/>
</dbReference>
<gene>
    <name evidence="5" type="ORF">skT53_31800</name>
</gene>
<reference evidence="5 6" key="1">
    <citation type="submission" date="2020-08" db="EMBL/GenBank/DDBJ databases">
        <title>Complete Genome Sequence of Effusibacillus dendaii Strain skT53, Isolated from Farmland soil.</title>
        <authorList>
            <person name="Konishi T."/>
            <person name="Kawasaki H."/>
        </authorList>
    </citation>
    <scope>NUCLEOTIDE SEQUENCE [LARGE SCALE GENOMIC DNA]</scope>
    <source>
        <strain evidence="6">skT53</strain>
    </source>
</reference>
<dbReference type="SMART" id="SM00421">
    <property type="entry name" value="HTH_LUXR"/>
    <property type="match status" value="1"/>
</dbReference>
<evidence type="ECO:0000256" key="2">
    <source>
        <dbReference type="ARBA" id="ARBA00023125"/>
    </source>
</evidence>
<dbReference type="GO" id="GO:0003677">
    <property type="term" value="F:DNA binding"/>
    <property type="evidence" value="ECO:0007669"/>
    <property type="project" value="UniProtKB-KW"/>
</dbReference>
<dbReference type="InterPro" id="IPR036388">
    <property type="entry name" value="WH-like_DNA-bd_sf"/>
</dbReference>
<organism evidence="5 6">
    <name type="scientific">Effusibacillus dendaii</name>
    <dbReference type="NCBI Taxonomy" id="2743772"/>
    <lineage>
        <taxon>Bacteria</taxon>
        <taxon>Bacillati</taxon>
        <taxon>Bacillota</taxon>
        <taxon>Bacilli</taxon>
        <taxon>Bacillales</taxon>
        <taxon>Alicyclobacillaceae</taxon>
        <taxon>Effusibacillus</taxon>
    </lineage>
</organism>
<dbReference type="KEGG" id="eff:skT53_31800"/>
<name>A0A7I8DDM4_9BACL</name>
<dbReference type="Pfam" id="PF00196">
    <property type="entry name" value="GerE"/>
    <property type="match status" value="1"/>
</dbReference>
<keyword evidence="2" id="KW-0238">DNA-binding</keyword>